<dbReference type="RefSeq" id="WP_138669519.1">
    <property type="nucleotide sequence ID" value="NZ_VCKY01000114.1"/>
</dbReference>
<protein>
    <submittedName>
        <fullName evidence="1">Uncharacterized protein</fullName>
    </submittedName>
</protein>
<reference evidence="1 2" key="1">
    <citation type="submission" date="2019-05" db="EMBL/GenBank/DDBJ databases">
        <title>Draft genome sequence of Nonomuraea turkmeniaca DSM 43926.</title>
        <authorList>
            <person name="Saricaoglu S."/>
            <person name="Isik K."/>
        </authorList>
    </citation>
    <scope>NUCLEOTIDE SEQUENCE [LARGE SCALE GENOMIC DNA]</scope>
    <source>
        <strain evidence="1 2">DSM 43926</strain>
    </source>
</reference>
<proteinExistence type="predicted"/>
<comment type="caution">
    <text evidence="1">The sequence shown here is derived from an EMBL/GenBank/DDBJ whole genome shotgun (WGS) entry which is preliminary data.</text>
</comment>
<sequence>MSASGDWAPLEIEDLLHALGEAGLHDVSWAGQMGVDVVEVSGHAWARRRDEEVGAAAARRGLHELAERAIAIVEQRGFHHARPPQIIIDHTTKSGMFTGRGGYELMLRLRLWPPRGETIATPVGGIRIVESTRLSEGTALLVAFGGIPAHAAGRAIEHGGEYLPHNLP</sequence>
<gene>
    <name evidence="1" type="ORF">ETD86_29520</name>
</gene>
<evidence type="ECO:0000313" key="1">
    <source>
        <dbReference type="EMBL" id="TMR14087.1"/>
    </source>
</evidence>
<keyword evidence="2" id="KW-1185">Reference proteome</keyword>
<dbReference type="Proteomes" id="UP000309128">
    <property type="component" value="Unassembled WGS sequence"/>
</dbReference>
<evidence type="ECO:0000313" key="2">
    <source>
        <dbReference type="Proteomes" id="UP000309128"/>
    </source>
</evidence>
<accession>A0A5S4FA60</accession>
<dbReference type="AlphaFoldDB" id="A0A5S4FA60"/>
<name>A0A5S4FA60_9ACTN</name>
<organism evidence="1 2">
    <name type="scientific">Nonomuraea turkmeniaca</name>
    <dbReference type="NCBI Taxonomy" id="103838"/>
    <lineage>
        <taxon>Bacteria</taxon>
        <taxon>Bacillati</taxon>
        <taxon>Actinomycetota</taxon>
        <taxon>Actinomycetes</taxon>
        <taxon>Streptosporangiales</taxon>
        <taxon>Streptosporangiaceae</taxon>
        <taxon>Nonomuraea</taxon>
    </lineage>
</organism>
<dbReference type="EMBL" id="VCKY01000114">
    <property type="protein sequence ID" value="TMR14087.1"/>
    <property type="molecule type" value="Genomic_DNA"/>
</dbReference>